<dbReference type="GO" id="GO:0046872">
    <property type="term" value="F:metal ion binding"/>
    <property type="evidence" value="ECO:0007669"/>
    <property type="project" value="UniProtKB-KW"/>
</dbReference>
<sequence length="69" mass="7489">MLTYNFTITGMSCGHCKRRVEDAVNHLSSVKEAIVSLEEGSLVIHSEAPIVIEEIIAAIDEAGYDAQLV</sequence>
<dbReference type="CDD" id="cd00371">
    <property type="entry name" value="HMA"/>
    <property type="match status" value="1"/>
</dbReference>
<dbReference type="Gene3D" id="3.30.70.100">
    <property type="match status" value="1"/>
</dbReference>
<keyword evidence="1" id="KW-0479">Metal-binding</keyword>
<evidence type="ECO:0000313" key="4">
    <source>
        <dbReference type="Proteomes" id="UP000711995"/>
    </source>
</evidence>
<dbReference type="SUPFAM" id="SSF55008">
    <property type="entry name" value="HMA, heavy metal-associated domain"/>
    <property type="match status" value="1"/>
</dbReference>
<dbReference type="FunFam" id="3.30.70.100:FF:000001">
    <property type="entry name" value="ATPase copper transporting beta"/>
    <property type="match status" value="1"/>
</dbReference>
<proteinExistence type="predicted"/>
<dbReference type="PROSITE" id="PS01047">
    <property type="entry name" value="HMA_1"/>
    <property type="match status" value="1"/>
</dbReference>
<gene>
    <name evidence="3" type="ORF">HCT14_03880</name>
</gene>
<reference evidence="3 4" key="1">
    <citation type="submission" date="2020-03" db="EMBL/GenBank/DDBJ databases">
        <title>Spirochaetal bacteria isolated from arthropods constitute a novel genus Entomospira genus novum within the order Spirochaetales.</title>
        <authorList>
            <person name="Grana-Miraglia L."/>
            <person name="Sikutova S."/>
            <person name="Fingerle V."/>
            <person name="Sing A."/>
            <person name="Castillo-Ramirez S."/>
            <person name="Margos G."/>
            <person name="Rudolf I."/>
        </authorList>
    </citation>
    <scope>NUCLEOTIDE SEQUENCE [LARGE SCALE GENOMIC DNA]</scope>
    <source>
        <strain evidence="3 4">BR193</strain>
    </source>
</reference>
<protein>
    <submittedName>
        <fullName evidence="3">Heavy-metal-associated domain-containing protein</fullName>
    </submittedName>
</protein>
<dbReference type="RefSeq" id="WP_167700238.1">
    <property type="nucleotide sequence ID" value="NZ_CP118174.1"/>
</dbReference>
<dbReference type="EMBL" id="JAATLJ010000001">
    <property type="protein sequence ID" value="NIZ40651.1"/>
    <property type="molecule type" value="Genomic_DNA"/>
</dbReference>
<comment type="caution">
    <text evidence="3">The sequence shown here is derived from an EMBL/GenBank/DDBJ whole genome shotgun (WGS) entry which is preliminary data.</text>
</comment>
<dbReference type="PROSITE" id="PS50846">
    <property type="entry name" value="HMA_2"/>
    <property type="match status" value="1"/>
</dbReference>
<evidence type="ECO:0000256" key="1">
    <source>
        <dbReference type="ARBA" id="ARBA00022723"/>
    </source>
</evidence>
<name>A0A968KTS6_9SPIO</name>
<dbReference type="AlphaFoldDB" id="A0A968KTS6"/>
<dbReference type="InterPro" id="IPR036163">
    <property type="entry name" value="HMA_dom_sf"/>
</dbReference>
<keyword evidence="4" id="KW-1185">Reference proteome</keyword>
<dbReference type="Proteomes" id="UP000711995">
    <property type="component" value="Unassembled WGS sequence"/>
</dbReference>
<feature type="domain" description="HMA" evidence="2">
    <location>
        <begin position="2"/>
        <end position="67"/>
    </location>
</feature>
<evidence type="ECO:0000313" key="3">
    <source>
        <dbReference type="EMBL" id="NIZ40651.1"/>
    </source>
</evidence>
<accession>A0A968KTS6</accession>
<evidence type="ECO:0000259" key="2">
    <source>
        <dbReference type="PROSITE" id="PS50846"/>
    </source>
</evidence>
<organism evidence="3 4">
    <name type="scientific">Entomospira entomophila</name>
    <dbReference type="NCBI Taxonomy" id="2719988"/>
    <lineage>
        <taxon>Bacteria</taxon>
        <taxon>Pseudomonadati</taxon>
        <taxon>Spirochaetota</taxon>
        <taxon>Spirochaetia</taxon>
        <taxon>Spirochaetales</taxon>
        <taxon>Spirochaetaceae</taxon>
        <taxon>Entomospira</taxon>
    </lineage>
</organism>
<dbReference type="InterPro" id="IPR006121">
    <property type="entry name" value="HMA_dom"/>
</dbReference>
<dbReference type="InterPro" id="IPR017969">
    <property type="entry name" value="Heavy-metal-associated_CS"/>
</dbReference>
<dbReference type="Pfam" id="PF00403">
    <property type="entry name" value="HMA"/>
    <property type="match status" value="1"/>
</dbReference>